<dbReference type="RefSeq" id="WP_149266883.1">
    <property type="nucleotide sequence ID" value="NZ_VFJB01000007.1"/>
</dbReference>
<organism evidence="1 2">
    <name type="scientific">Deferribacter autotrophicus</name>
    <dbReference type="NCBI Taxonomy" id="500465"/>
    <lineage>
        <taxon>Bacteria</taxon>
        <taxon>Pseudomonadati</taxon>
        <taxon>Deferribacterota</taxon>
        <taxon>Deferribacteres</taxon>
        <taxon>Deferribacterales</taxon>
        <taxon>Deferribacteraceae</taxon>
        <taxon>Deferribacter</taxon>
    </lineage>
</organism>
<dbReference type="GO" id="GO:0006355">
    <property type="term" value="P:regulation of DNA-templated transcription"/>
    <property type="evidence" value="ECO:0007669"/>
    <property type="project" value="InterPro"/>
</dbReference>
<accession>A0A5A8F1D9</accession>
<sequence>MNTVRLNITLPADVADMLKNVKNKSAFIAESIRAYVKQEEKKRLTEALKEGYIATKKEDKELSNEWIDTIGDGID</sequence>
<evidence type="ECO:0000313" key="1">
    <source>
        <dbReference type="EMBL" id="KAA0257502.1"/>
    </source>
</evidence>
<dbReference type="EMBL" id="VFJB01000007">
    <property type="protein sequence ID" value="KAA0257502.1"/>
    <property type="molecule type" value="Genomic_DNA"/>
</dbReference>
<comment type="caution">
    <text evidence="1">The sequence shown here is derived from an EMBL/GenBank/DDBJ whole genome shotgun (WGS) entry which is preliminary data.</text>
</comment>
<dbReference type="InterPro" id="IPR013321">
    <property type="entry name" value="Arc_rbn_hlx_hlx"/>
</dbReference>
<dbReference type="Proteomes" id="UP000322876">
    <property type="component" value="Unassembled WGS sequence"/>
</dbReference>
<evidence type="ECO:0008006" key="3">
    <source>
        <dbReference type="Google" id="ProtNLM"/>
    </source>
</evidence>
<protein>
    <recommendedName>
        <fullName evidence="3">CopG family transcriptional regulator</fullName>
    </recommendedName>
</protein>
<dbReference type="Gene3D" id="1.10.1220.10">
    <property type="entry name" value="Met repressor-like"/>
    <property type="match status" value="1"/>
</dbReference>
<dbReference type="AlphaFoldDB" id="A0A5A8F1D9"/>
<name>A0A5A8F1D9_9BACT</name>
<proteinExistence type="predicted"/>
<keyword evidence="2" id="KW-1185">Reference proteome</keyword>
<reference evidence="1 2" key="1">
    <citation type="submission" date="2019-06" db="EMBL/GenBank/DDBJ databases">
        <title>Genomic insights into carbon and energy metabolism of Deferribacter autotrophicus revealed new metabolic traits in the phylum Deferribacteres.</title>
        <authorList>
            <person name="Slobodkin A.I."/>
            <person name="Slobodkina G.B."/>
            <person name="Allioux M."/>
            <person name="Alain K."/>
            <person name="Jebbar M."/>
            <person name="Shadrin V."/>
            <person name="Kublanov I.V."/>
            <person name="Toshchakov S.V."/>
            <person name="Bonch-Osmolovskaya E.A."/>
        </authorList>
    </citation>
    <scope>NUCLEOTIDE SEQUENCE [LARGE SCALE GENOMIC DNA]</scope>
    <source>
        <strain evidence="1 2">SL50</strain>
    </source>
</reference>
<gene>
    <name evidence="1" type="ORF">FHQ18_09170</name>
</gene>
<dbReference type="OrthoDB" id="1634058at2"/>
<evidence type="ECO:0000313" key="2">
    <source>
        <dbReference type="Proteomes" id="UP000322876"/>
    </source>
</evidence>